<keyword evidence="2" id="KW-1185">Reference proteome</keyword>
<reference evidence="1" key="1">
    <citation type="submission" date="2020-05" db="EMBL/GenBank/DDBJ databases">
        <title>Large-scale comparative analyses of tick genomes elucidate their genetic diversity and vector capacities.</title>
        <authorList>
            <person name="Jia N."/>
            <person name="Wang J."/>
            <person name="Shi W."/>
            <person name="Du L."/>
            <person name="Sun Y."/>
            <person name="Zhan W."/>
            <person name="Jiang J."/>
            <person name="Wang Q."/>
            <person name="Zhang B."/>
            <person name="Ji P."/>
            <person name="Sakyi L.B."/>
            <person name="Cui X."/>
            <person name="Yuan T."/>
            <person name="Jiang B."/>
            <person name="Yang W."/>
            <person name="Lam T.T.-Y."/>
            <person name="Chang Q."/>
            <person name="Ding S."/>
            <person name="Wang X."/>
            <person name="Zhu J."/>
            <person name="Ruan X."/>
            <person name="Zhao L."/>
            <person name="Wei J."/>
            <person name="Que T."/>
            <person name="Du C."/>
            <person name="Cheng J."/>
            <person name="Dai P."/>
            <person name="Han X."/>
            <person name="Huang E."/>
            <person name="Gao Y."/>
            <person name="Liu J."/>
            <person name="Shao H."/>
            <person name="Ye R."/>
            <person name="Li L."/>
            <person name="Wei W."/>
            <person name="Wang X."/>
            <person name="Wang C."/>
            <person name="Yang T."/>
            <person name="Huo Q."/>
            <person name="Li W."/>
            <person name="Guo W."/>
            <person name="Chen H."/>
            <person name="Zhou L."/>
            <person name="Ni X."/>
            <person name="Tian J."/>
            <person name="Zhou Y."/>
            <person name="Sheng Y."/>
            <person name="Liu T."/>
            <person name="Pan Y."/>
            <person name="Xia L."/>
            <person name="Li J."/>
            <person name="Zhao F."/>
            <person name="Cao W."/>
        </authorList>
    </citation>
    <scope>NUCLEOTIDE SEQUENCE</scope>
    <source>
        <strain evidence="1">Hyas-2018</strain>
    </source>
</reference>
<evidence type="ECO:0000313" key="2">
    <source>
        <dbReference type="Proteomes" id="UP000821845"/>
    </source>
</evidence>
<name>A0ACB7RPN3_HYAAI</name>
<dbReference type="Proteomes" id="UP000821845">
    <property type="component" value="Chromosome 8"/>
</dbReference>
<proteinExistence type="predicted"/>
<comment type="caution">
    <text evidence="1">The sequence shown here is derived from an EMBL/GenBank/DDBJ whole genome shotgun (WGS) entry which is preliminary data.</text>
</comment>
<gene>
    <name evidence="1" type="ORF">HPB50_013076</name>
</gene>
<accession>A0ACB7RPN3</accession>
<protein>
    <submittedName>
        <fullName evidence="1">Uncharacterized protein</fullName>
    </submittedName>
</protein>
<evidence type="ECO:0000313" key="1">
    <source>
        <dbReference type="EMBL" id="KAH6924155.1"/>
    </source>
</evidence>
<dbReference type="EMBL" id="CM023488">
    <property type="protein sequence ID" value="KAH6924155.1"/>
    <property type="molecule type" value="Genomic_DNA"/>
</dbReference>
<sequence>MVPPPLGAPDGSMLPDWSVDNELAARMDNFGVVPEAGAAPRATSGRTSRTHPRGRTNRELLNLEAASANPHPSEETSDSEFRDSGITPAPSGLTPEPSHSTSSPPPGPPTVPPPGPSSPAPGPPPSPPGPSGSPSSTKEILKTIGIVALAGIGVGALAVVAAPVVLAAAGFTSSGVAAGSMAAAYQATLGGVIAKGSVFAALQSFGAAGLPAMAQATTAVAGAGVGGSLAAAWIPVKIVCATLRSARTADTATFIVEAVGAVSSAVYRALSSSRELAQGNPTR</sequence>
<organism evidence="1 2">
    <name type="scientific">Hyalomma asiaticum</name>
    <name type="common">Tick</name>
    <dbReference type="NCBI Taxonomy" id="266040"/>
    <lineage>
        <taxon>Eukaryota</taxon>
        <taxon>Metazoa</taxon>
        <taxon>Ecdysozoa</taxon>
        <taxon>Arthropoda</taxon>
        <taxon>Chelicerata</taxon>
        <taxon>Arachnida</taxon>
        <taxon>Acari</taxon>
        <taxon>Parasitiformes</taxon>
        <taxon>Ixodida</taxon>
        <taxon>Ixodoidea</taxon>
        <taxon>Ixodidae</taxon>
        <taxon>Hyalomminae</taxon>
        <taxon>Hyalomma</taxon>
    </lineage>
</organism>